<evidence type="ECO:0000313" key="3">
    <source>
        <dbReference type="Proteomes" id="UP000799436"/>
    </source>
</evidence>
<dbReference type="AlphaFoldDB" id="A0A6G1LE31"/>
<organism evidence="2 3">
    <name type="scientific">Teratosphaeria nubilosa</name>
    <dbReference type="NCBI Taxonomy" id="161662"/>
    <lineage>
        <taxon>Eukaryota</taxon>
        <taxon>Fungi</taxon>
        <taxon>Dikarya</taxon>
        <taxon>Ascomycota</taxon>
        <taxon>Pezizomycotina</taxon>
        <taxon>Dothideomycetes</taxon>
        <taxon>Dothideomycetidae</taxon>
        <taxon>Mycosphaerellales</taxon>
        <taxon>Teratosphaeriaceae</taxon>
        <taxon>Teratosphaeria</taxon>
    </lineage>
</organism>
<dbReference type="EMBL" id="ML995821">
    <property type="protein sequence ID" value="KAF2771106.1"/>
    <property type="molecule type" value="Genomic_DNA"/>
</dbReference>
<feature type="region of interest" description="Disordered" evidence="1">
    <location>
        <begin position="59"/>
        <end position="80"/>
    </location>
</feature>
<proteinExistence type="predicted"/>
<reference evidence="2" key="1">
    <citation type="journal article" date="2020" name="Stud. Mycol.">
        <title>101 Dothideomycetes genomes: a test case for predicting lifestyles and emergence of pathogens.</title>
        <authorList>
            <person name="Haridas S."/>
            <person name="Albert R."/>
            <person name="Binder M."/>
            <person name="Bloem J."/>
            <person name="Labutti K."/>
            <person name="Salamov A."/>
            <person name="Andreopoulos B."/>
            <person name="Baker S."/>
            <person name="Barry K."/>
            <person name="Bills G."/>
            <person name="Bluhm B."/>
            <person name="Cannon C."/>
            <person name="Castanera R."/>
            <person name="Culley D."/>
            <person name="Daum C."/>
            <person name="Ezra D."/>
            <person name="Gonzalez J."/>
            <person name="Henrissat B."/>
            <person name="Kuo A."/>
            <person name="Liang C."/>
            <person name="Lipzen A."/>
            <person name="Lutzoni F."/>
            <person name="Magnuson J."/>
            <person name="Mondo S."/>
            <person name="Nolan M."/>
            <person name="Ohm R."/>
            <person name="Pangilinan J."/>
            <person name="Park H.-J."/>
            <person name="Ramirez L."/>
            <person name="Alfaro M."/>
            <person name="Sun H."/>
            <person name="Tritt A."/>
            <person name="Yoshinaga Y."/>
            <person name="Zwiers L.-H."/>
            <person name="Turgeon B."/>
            <person name="Goodwin S."/>
            <person name="Spatafora J."/>
            <person name="Crous P."/>
            <person name="Grigoriev I."/>
        </authorList>
    </citation>
    <scope>NUCLEOTIDE SEQUENCE</scope>
    <source>
        <strain evidence="2">CBS 116005</strain>
    </source>
</reference>
<sequence>MTLHSVVGASVGLPKIALALYGRGARADNPAVTREKGEGHLAHCIKPRSVRNCKLYKSSVGSPTSSRAADYSGIAVTGRC</sequence>
<evidence type="ECO:0000313" key="2">
    <source>
        <dbReference type="EMBL" id="KAF2771106.1"/>
    </source>
</evidence>
<accession>A0A6G1LE31</accession>
<gene>
    <name evidence="2" type="ORF">EJ03DRAFT_45698</name>
</gene>
<protein>
    <submittedName>
        <fullName evidence="2">Uncharacterized protein</fullName>
    </submittedName>
</protein>
<keyword evidence="3" id="KW-1185">Reference proteome</keyword>
<evidence type="ECO:0000256" key="1">
    <source>
        <dbReference type="SAM" id="MobiDB-lite"/>
    </source>
</evidence>
<dbReference type="Proteomes" id="UP000799436">
    <property type="component" value="Unassembled WGS sequence"/>
</dbReference>
<name>A0A6G1LE31_9PEZI</name>